<reference evidence="1" key="1">
    <citation type="submission" date="2021-01" db="EMBL/GenBank/DDBJ databases">
        <authorList>
            <person name="Li R."/>
            <person name="Bekaert M."/>
        </authorList>
    </citation>
    <scope>NUCLEOTIDE SEQUENCE</scope>
    <source>
        <strain evidence="1">Farmed</strain>
    </source>
</reference>
<evidence type="ECO:0000313" key="1">
    <source>
        <dbReference type="EMBL" id="CAE1288958.1"/>
    </source>
</evidence>
<accession>A0A812D115</accession>
<dbReference type="InterPro" id="IPR039676">
    <property type="entry name" value="AOAH"/>
</dbReference>
<proteinExistence type="predicted"/>
<dbReference type="GO" id="GO:0050528">
    <property type="term" value="F:acyloxyacyl hydrolase activity"/>
    <property type="evidence" value="ECO:0007669"/>
    <property type="project" value="UniProtKB-EC"/>
</dbReference>
<dbReference type="EMBL" id="CAHIKZ030002563">
    <property type="protein sequence ID" value="CAE1288958.1"/>
    <property type="molecule type" value="Genomic_DNA"/>
</dbReference>
<keyword evidence="2" id="KW-1185">Reference proteome</keyword>
<dbReference type="GO" id="GO:0005509">
    <property type="term" value="F:calcium ion binding"/>
    <property type="evidence" value="ECO:0007669"/>
    <property type="project" value="TreeGrafter"/>
</dbReference>
<keyword evidence="1" id="KW-0378">Hydrolase</keyword>
<evidence type="ECO:0000313" key="2">
    <source>
        <dbReference type="Proteomes" id="UP000597762"/>
    </source>
</evidence>
<dbReference type="Proteomes" id="UP000597762">
    <property type="component" value="Unassembled WGS sequence"/>
</dbReference>
<dbReference type="PANTHER" id="PTHR15010:SF0">
    <property type="entry name" value="ACYLOXYACYL HYDROLASE"/>
    <property type="match status" value="1"/>
</dbReference>
<name>A0A812D115_ACAPH</name>
<dbReference type="PANTHER" id="PTHR15010">
    <property type="entry name" value="ACYLOXYACYL HYDROLASE"/>
    <property type="match status" value="1"/>
</dbReference>
<sequence length="185" mass="21606">MTTPKEIFKNTMKVLKYLDTILPNGSFVVITGLVDGRILYKSMHDRIHPIGRSRNDVTYKDFFDYFDCLQFSFLFFLSLSPILQRANQLSDVLAEIVKNHNNFKNFRLHFIGQLFVQVMEYWRKKGGADWQIIEPADGFHDNQLGQQLTAKIIWDDIEKNFPEILGPVNPNNKKIKQIFGDQNGY</sequence>
<protein>
    <submittedName>
        <fullName evidence="1">AOAH</fullName>
        <ecNumber evidence="1">3.1.1.77</ecNumber>
    </submittedName>
</protein>
<gene>
    <name evidence="1" type="ORF">SPHA_47400</name>
</gene>
<dbReference type="OrthoDB" id="14839at2759"/>
<comment type="caution">
    <text evidence="1">The sequence shown here is derived from an EMBL/GenBank/DDBJ whole genome shotgun (WGS) entry which is preliminary data.</text>
</comment>
<organism evidence="1 2">
    <name type="scientific">Acanthosepion pharaonis</name>
    <name type="common">Pharaoh cuttlefish</name>
    <name type="synonym">Sepia pharaonis</name>
    <dbReference type="NCBI Taxonomy" id="158019"/>
    <lineage>
        <taxon>Eukaryota</taxon>
        <taxon>Metazoa</taxon>
        <taxon>Spiralia</taxon>
        <taxon>Lophotrochozoa</taxon>
        <taxon>Mollusca</taxon>
        <taxon>Cephalopoda</taxon>
        <taxon>Coleoidea</taxon>
        <taxon>Decapodiformes</taxon>
        <taxon>Sepiida</taxon>
        <taxon>Sepiina</taxon>
        <taxon>Sepiidae</taxon>
        <taxon>Acanthosepion</taxon>
    </lineage>
</organism>
<dbReference type="AlphaFoldDB" id="A0A812D115"/>
<dbReference type="EC" id="3.1.1.77" evidence="1"/>
<dbReference type="GO" id="GO:0009104">
    <property type="term" value="P:lipopolysaccharide catabolic process"/>
    <property type="evidence" value="ECO:0007669"/>
    <property type="project" value="TreeGrafter"/>
</dbReference>